<dbReference type="InterPro" id="IPR005240">
    <property type="entry name" value="DUF389"/>
</dbReference>
<reference evidence="2 3" key="1">
    <citation type="journal article" date="2011" name="Front. Microbiol.">
        <title>Two Strains of Crocosphaera watsonii with Highly Conserved Genomes are Distinguished by Strain-Specific Features.</title>
        <authorList>
            <person name="Bench S.R."/>
            <person name="Ilikchyan I.N."/>
            <person name="Tripp H.J."/>
            <person name="Zehr J.P."/>
        </authorList>
    </citation>
    <scope>NUCLEOTIDE SEQUENCE [LARGE SCALE GENOMIC DNA]</scope>
    <source>
        <strain evidence="2 3">WH 0003</strain>
    </source>
</reference>
<dbReference type="GeneID" id="88768179"/>
<dbReference type="Proteomes" id="UP000003477">
    <property type="component" value="Unassembled WGS sequence"/>
</dbReference>
<feature type="transmembrane region" description="Helical" evidence="1">
    <location>
        <begin position="176"/>
        <end position="199"/>
    </location>
</feature>
<feature type="transmembrane region" description="Helical" evidence="1">
    <location>
        <begin position="56"/>
        <end position="75"/>
    </location>
</feature>
<keyword evidence="1" id="KW-1133">Transmembrane helix</keyword>
<name>G5JBJ5_CROWT</name>
<dbReference type="PANTHER" id="PTHR20992:SF9">
    <property type="entry name" value="AT15442P-RELATED"/>
    <property type="match status" value="1"/>
</dbReference>
<gene>
    <name evidence="2" type="ORF">CWATWH0003_4811</name>
</gene>
<dbReference type="PATRIC" id="fig|423471.3.peg.4504"/>
<protein>
    <recommendedName>
        <fullName evidence="4">DUF389 domain-containing protein</fullName>
    </recommendedName>
</protein>
<dbReference type="AlphaFoldDB" id="G5JBJ5"/>
<feature type="transmembrane region" description="Helical" evidence="1">
    <location>
        <begin position="81"/>
        <end position="102"/>
    </location>
</feature>
<dbReference type="EMBL" id="AESD01000719">
    <property type="protein sequence ID" value="EHJ10438.1"/>
    <property type="molecule type" value="Genomic_DNA"/>
</dbReference>
<dbReference type="RefSeq" id="WP_007312625.1">
    <property type="nucleotide sequence ID" value="NZ_AESD01000719.1"/>
</dbReference>
<evidence type="ECO:0000256" key="1">
    <source>
        <dbReference type="SAM" id="Phobius"/>
    </source>
</evidence>
<evidence type="ECO:0008006" key="4">
    <source>
        <dbReference type="Google" id="ProtNLM"/>
    </source>
</evidence>
<dbReference type="Pfam" id="PF04087">
    <property type="entry name" value="DUF389"/>
    <property type="match status" value="1"/>
</dbReference>
<evidence type="ECO:0000313" key="3">
    <source>
        <dbReference type="Proteomes" id="UP000003477"/>
    </source>
</evidence>
<keyword evidence="1" id="KW-0472">Membrane</keyword>
<feature type="transmembrane region" description="Helical" evidence="1">
    <location>
        <begin position="114"/>
        <end position="139"/>
    </location>
</feature>
<comment type="caution">
    <text evidence="2">The sequence shown here is derived from an EMBL/GenBank/DDBJ whole genome shotgun (WGS) entry which is preliminary data.</text>
</comment>
<sequence length="372" mass="40304">MKKRPQLLQSLLQIPLFRQIWVFWKALTASWRVYLETPVPEAEIAHAREAASIPSFGFFLLLICASILATLGLLANSIPVIIGAMIVAPLMNPILSMAFAIVTANWKLYKRSIVTMFLGVWSVILISYGISFLLPINIVGSEVVARISPNLIDLGIAIAAGAAGSFSLTRQSIGSSIAGVAIAVALVPPLCVVGIGLGIGGELAAGIGRLSITNLNVSAGAFLLFLANLAGITFTACLVFLSQSYGSFQKSFQTIVIWLLIMGILCGPLSNSLQEFFVSNRLGLEMNRMRVDYPEVWKNTQIHHLNVELKGSTAYVNILVSAPQGVVTDEHLELTKERLFRTVSGLAVNAMDLNIRILPVKLREYQGIIENN</sequence>
<proteinExistence type="predicted"/>
<organism evidence="2 3">
    <name type="scientific">Crocosphaera watsonii WH 0003</name>
    <dbReference type="NCBI Taxonomy" id="423471"/>
    <lineage>
        <taxon>Bacteria</taxon>
        <taxon>Bacillati</taxon>
        <taxon>Cyanobacteriota</taxon>
        <taxon>Cyanophyceae</taxon>
        <taxon>Oscillatoriophycideae</taxon>
        <taxon>Chroococcales</taxon>
        <taxon>Aphanothecaceae</taxon>
        <taxon>Crocosphaera</taxon>
    </lineage>
</organism>
<feature type="transmembrane region" description="Helical" evidence="1">
    <location>
        <begin position="252"/>
        <end position="270"/>
    </location>
</feature>
<feature type="transmembrane region" description="Helical" evidence="1">
    <location>
        <begin position="219"/>
        <end position="240"/>
    </location>
</feature>
<evidence type="ECO:0000313" key="2">
    <source>
        <dbReference type="EMBL" id="EHJ10438.1"/>
    </source>
</evidence>
<keyword evidence="1" id="KW-0812">Transmembrane</keyword>
<feature type="transmembrane region" description="Helical" evidence="1">
    <location>
        <begin position="151"/>
        <end position="169"/>
    </location>
</feature>
<dbReference type="PANTHER" id="PTHR20992">
    <property type="entry name" value="AT15442P-RELATED"/>
    <property type="match status" value="1"/>
</dbReference>
<accession>G5JBJ5</accession>